<keyword evidence="4" id="KW-0680">Restriction system</keyword>
<name>A0ABW7A039_9HYPH</name>
<evidence type="ECO:0000256" key="3">
    <source>
        <dbReference type="ARBA" id="ARBA00022679"/>
    </source>
</evidence>
<dbReference type="Gene3D" id="3.40.50.150">
    <property type="entry name" value="Vaccinia Virus protein VP39"/>
    <property type="match status" value="1"/>
</dbReference>
<evidence type="ECO:0000259" key="5">
    <source>
        <dbReference type="Pfam" id="PF02384"/>
    </source>
</evidence>
<dbReference type="InterPro" id="IPR002052">
    <property type="entry name" value="DNA_methylase_N6_adenine_CS"/>
</dbReference>
<dbReference type="RefSeq" id="WP_393993900.1">
    <property type="nucleotide sequence ID" value="NZ_JBAFVH010000011.1"/>
</dbReference>
<dbReference type="Proteomes" id="UP001604002">
    <property type="component" value="Unassembled WGS sequence"/>
</dbReference>
<dbReference type="SUPFAM" id="SSF53335">
    <property type="entry name" value="S-adenosyl-L-methionine-dependent methyltransferases"/>
    <property type="match status" value="1"/>
</dbReference>
<gene>
    <name evidence="6" type="ORF">V5F32_18850</name>
</gene>
<evidence type="ECO:0000256" key="4">
    <source>
        <dbReference type="ARBA" id="ARBA00022747"/>
    </source>
</evidence>
<dbReference type="PROSITE" id="PS00092">
    <property type="entry name" value="N6_MTASE"/>
    <property type="match status" value="1"/>
</dbReference>
<proteinExistence type="inferred from homology"/>
<reference evidence="6 7" key="1">
    <citation type="submission" date="2024-02" db="EMBL/GenBank/DDBJ databases">
        <title>Expansion and revision of Xanthobacter and proposal of Roseixanthobacter gen. nov.</title>
        <authorList>
            <person name="Soltysiak M.P.M."/>
            <person name="Jalihal A."/>
            <person name="Ory A."/>
            <person name="Chrisophersen C."/>
            <person name="Lee A.D."/>
            <person name="Boulton J."/>
            <person name="Springer M."/>
        </authorList>
    </citation>
    <scope>NUCLEOTIDE SEQUENCE [LARGE SCALE GENOMIC DNA]</scope>
    <source>
        <strain evidence="6 7">23A</strain>
    </source>
</reference>
<evidence type="ECO:0000256" key="1">
    <source>
        <dbReference type="ARBA" id="ARBA00006594"/>
    </source>
</evidence>
<keyword evidence="7" id="KW-1185">Reference proteome</keyword>
<feature type="domain" description="DNA methylase adenine-specific" evidence="5">
    <location>
        <begin position="296"/>
        <end position="400"/>
    </location>
</feature>
<dbReference type="InterPro" id="IPR050953">
    <property type="entry name" value="N4_N6_ade-DNA_methylase"/>
</dbReference>
<dbReference type="EMBL" id="JBAFVH010000011">
    <property type="protein sequence ID" value="MFG1374243.1"/>
    <property type="molecule type" value="Genomic_DNA"/>
</dbReference>
<keyword evidence="2 6" id="KW-0489">Methyltransferase</keyword>
<dbReference type="InterPro" id="IPR029063">
    <property type="entry name" value="SAM-dependent_MTases_sf"/>
</dbReference>
<evidence type="ECO:0000313" key="7">
    <source>
        <dbReference type="Proteomes" id="UP001604002"/>
    </source>
</evidence>
<comment type="similarity">
    <text evidence="1">Belongs to the N(4)/N(6)-methyltransferase family.</text>
</comment>
<evidence type="ECO:0000313" key="6">
    <source>
        <dbReference type="EMBL" id="MFG1374243.1"/>
    </source>
</evidence>
<dbReference type="Pfam" id="PF02384">
    <property type="entry name" value="N6_Mtase"/>
    <property type="match status" value="1"/>
</dbReference>
<dbReference type="PANTHER" id="PTHR33841">
    <property type="entry name" value="DNA METHYLTRANSFERASE YEEA-RELATED"/>
    <property type="match status" value="1"/>
</dbReference>
<dbReference type="InterPro" id="IPR003356">
    <property type="entry name" value="DNA_methylase_A-5"/>
</dbReference>
<comment type="caution">
    <text evidence="6">The sequence shown here is derived from an EMBL/GenBank/DDBJ whole genome shotgun (WGS) entry which is preliminary data.</text>
</comment>
<keyword evidence="3" id="KW-0808">Transferase</keyword>
<sequence length="1003" mass="113360">MPSSLSDTFARLCIRDNRRTEAEIQADVRQFILDAPFELDEDNLSLVQLESQLGDRRRIDVEVGATVIEVKRDLRAERVRREAEEQLAGYVAMRAEQTGLRYVGILTDGTAWYCYHVVDAELRQVSEITCEAGEIERLVVWLEGVLATTHGLVPTADAIEARLGATSSSYLLDRATISAIYQRNKSEPSIIMKRTLWARLLTSALGTQFEDRDDLFIEHTLLVNSAEIIAHAVLGLHPETINPAALLGGERFDESGIYGVVEQDFFDWVVELEEGRAFVRTLSRRLARFDWSAVEQDVLKVLYESIIGAETRKRLGEYYTPDWLAHIVVEETVDTPLTQRVLDAACGSGTFLFHAIRRYFSAAEASGMAIPEQIKGVTRHVIGMDLHPVAVTLARVTYLLAIGRDRLVHPDRRTIQIPVYLGDSLQWQEQSLDLWSAGNLTIRADDSRELFDSELRFPDALLDDAARFDELVNELANRAARRRSGAAVPSLNAVFQRLAIPQQHRPVIEGTFRTMCRLHDEGRDHIWGYYVRNLARPMWLAREANRVDALVGNPPWLAYRHMPTDMQVAFRSMSEARGIWAGAELATQQDLSGLFAVRACQLYLRRGGKFGLVMPNTAIDREHYRGFRSGRYGDATIGLAVAFSEPWDLRRIRPHFFPRASSVVFGERADGHPVSMPEQAQIWAGRLPATNASWEQAGPSLKRAVGRLHRSGTLTRSPYAPAFTQGAVLLPRVAFFVERQTVSALGLPQGRVSVTSSRSIQEKNPWKSVKSLVGIVEVEFLRPVFTGENILPYRITGENLAIVPCSSRYILDSEQIELNVGLHHWWSKAEEVWNKWRSNEKMDLKEQLNFQSKLSKQLPIPELRVLYNRSGMHVVAAKTENRRAIVTSGLYWCSTRTHKEADYICALLNSQITTELTRPLMSYGKDERDIAKHVWDLPIPTFDESNTTHMRLAHLGAAAEQIAATFSINPDLHFAATRRHIRQLIEGTPEGREIEEIVYELIS</sequence>
<organism evidence="6 7">
    <name type="scientific">Xanthobacter oligotrophicus</name>
    <dbReference type="NCBI Taxonomy" id="2607286"/>
    <lineage>
        <taxon>Bacteria</taxon>
        <taxon>Pseudomonadati</taxon>
        <taxon>Pseudomonadota</taxon>
        <taxon>Alphaproteobacteria</taxon>
        <taxon>Hyphomicrobiales</taxon>
        <taxon>Xanthobacteraceae</taxon>
        <taxon>Xanthobacter</taxon>
    </lineage>
</organism>
<protein>
    <submittedName>
        <fullName evidence="6">N-6 DNA methylase</fullName>
    </submittedName>
</protein>
<dbReference type="PANTHER" id="PTHR33841:SF4">
    <property type="entry name" value="RESTRICTION MODIFICATION SYSTEM DNA SPECIFICITY DOMAIN"/>
    <property type="match status" value="1"/>
</dbReference>
<dbReference type="GO" id="GO:0032259">
    <property type="term" value="P:methylation"/>
    <property type="evidence" value="ECO:0007669"/>
    <property type="project" value="UniProtKB-KW"/>
</dbReference>
<dbReference type="GO" id="GO:0008168">
    <property type="term" value="F:methyltransferase activity"/>
    <property type="evidence" value="ECO:0007669"/>
    <property type="project" value="UniProtKB-KW"/>
</dbReference>
<accession>A0ABW7A039</accession>
<dbReference type="PRINTS" id="PR00507">
    <property type="entry name" value="N12N6MTFRASE"/>
</dbReference>
<evidence type="ECO:0000256" key="2">
    <source>
        <dbReference type="ARBA" id="ARBA00022603"/>
    </source>
</evidence>